<feature type="transmembrane region" description="Helical" evidence="1">
    <location>
        <begin position="72"/>
        <end position="91"/>
    </location>
</feature>
<reference evidence="2" key="1">
    <citation type="submission" date="2021-01" db="EMBL/GenBank/DDBJ databases">
        <authorList>
            <person name="Li R."/>
            <person name="Bekaert M."/>
        </authorList>
    </citation>
    <scope>NUCLEOTIDE SEQUENCE</scope>
    <source>
        <strain evidence="2">Farmed</strain>
    </source>
</reference>
<evidence type="ECO:0000313" key="2">
    <source>
        <dbReference type="EMBL" id="CAE1274838.1"/>
    </source>
</evidence>
<keyword evidence="1" id="KW-1133">Transmembrane helix</keyword>
<evidence type="ECO:0000313" key="3">
    <source>
        <dbReference type="Proteomes" id="UP000597762"/>
    </source>
</evidence>
<evidence type="ECO:0000256" key="1">
    <source>
        <dbReference type="SAM" id="Phobius"/>
    </source>
</evidence>
<keyword evidence="3" id="KW-1185">Reference proteome</keyword>
<dbReference type="Proteomes" id="UP000597762">
    <property type="component" value="Unassembled WGS sequence"/>
</dbReference>
<accession>A0A812CQH7</accession>
<keyword evidence="1" id="KW-0472">Membrane</keyword>
<sequence>MTSRRTIVIVFTRHASELFSFTYLMTSCVGTMSTTGPNATVGTLCPQVAGHYFPLCVSSDTHPFYVFTRLPLFSLSLFEILICFLFLTPTVPSY</sequence>
<dbReference type="PROSITE" id="PS51257">
    <property type="entry name" value="PROKAR_LIPOPROTEIN"/>
    <property type="match status" value="1"/>
</dbReference>
<organism evidence="2 3">
    <name type="scientific">Acanthosepion pharaonis</name>
    <name type="common">Pharaoh cuttlefish</name>
    <name type="synonym">Sepia pharaonis</name>
    <dbReference type="NCBI Taxonomy" id="158019"/>
    <lineage>
        <taxon>Eukaryota</taxon>
        <taxon>Metazoa</taxon>
        <taxon>Spiralia</taxon>
        <taxon>Lophotrochozoa</taxon>
        <taxon>Mollusca</taxon>
        <taxon>Cephalopoda</taxon>
        <taxon>Coleoidea</taxon>
        <taxon>Decapodiformes</taxon>
        <taxon>Sepiida</taxon>
        <taxon>Sepiina</taxon>
        <taxon>Sepiidae</taxon>
        <taxon>Acanthosepion</taxon>
    </lineage>
</organism>
<keyword evidence="1" id="KW-0812">Transmembrane</keyword>
<comment type="caution">
    <text evidence="2">The sequence shown here is derived from an EMBL/GenBank/DDBJ whole genome shotgun (WGS) entry which is preliminary data.</text>
</comment>
<name>A0A812CQH7_ACAPH</name>
<proteinExistence type="predicted"/>
<protein>
    <submittedName>
        <fullName evidence="2">Uncharacterized protein</fullName>
    </submittedName>
</protein>
<dbReference type="EMBL" id="CAHIKZ030001802">
    <property type="protein sequence ID" value="CAE1274838.1"/>
    <property type="molecule type" value="Genomic_DNA"/>
</dbReference>
<dbReference type="AlphaFoldDB" id="A0A812CQH7"/>
<gene>
    <name evidence="2" type="ORF">SPHA_39100</name>
</gene>